<dbReference type="PANTHER" id="PTHR43270:SF12">
    <property type="entry name" value="SUCCINYL-DIAMINOPIMELATE DESUCCINYLASE"/>
    <property type="match status" value="1"/>
</dbReference>
<dbReference type="NCBIfam" id="NF006579">
    <property type="entry name" value="PRK09104.1"/>
    <property type="match status" value="1"/>
</dbReference>
<dbReference type="Proteomes" id="UP000215377">
    <property type="component" value="Unassembled WGS sequence"/>
</dbReference>
<evidence type="ECO:0000313" key="6">
    <source>
        <dbReference type="Proteomes" id="UP000215377"/>
    </source>
</evidence>
<keyword evidence="6" id="KW-1185">Reference proteome</keyword>
<evidence type="ECO:0000256" key="2">
    <source>
        <dbReference type="ARBA" id="ARBA00022723"/>
    </source>
</evidence>
<dbReference type="Pfam" id="PF07687">
    <property type="entry name" value="M20_dimer"/>
    <property type="match status" value="1"/>
</dbReference>
<accession>A0A225NSB7</accession>
<dbReference type="EMBL" id="AQQR01000001">
    <property type="protein sequence ID" value="OWU77742.1"/>
    <property type="molecule type" value="Genomic_DNA"/>
</dbReference>
<organism evidence="5 6">
    <name type="scientific">Marinibacterium profundimaris</name>
    <dbReference type="NCBI Taxonomy" id="1679460"/>
    <lineage>
        <taxon>Bacteria</taxon>
        <taxon>Pseudomonadati</taxon>
        <taxon>Pseudomonadota</taxon>
        <taxon>Alphaproteobacteria</taxon>
        <taxon>Rhodobacterales</taxon>
        <taxon>Paracoccaceae</taxon>
        <taxon>Marinibacterium</taxon>
    </lineage>
</organism>
<evidence type="ECO:0000313" key="5">
    <source>
        <dbReference type="EMBL" id="OWU77742.1"/>
    </source>
</evidence>
<dbReference type="GO" id="GO:0006508">
    <property type="term" value="P:proteolysis"/>
    <property type="evidence" value="ECO:0007669"/>
    <property type="project" value="UniProtKB-KW"/>
</dbReference>
<dbReference type="OrthoDB" id="9761532at2"/>
<evidence type="ECO:0000256" key="1">
    <source>
        <dbReference type="ARBA" id="ARBA00022670"/>
    </source>
</evidence>
<dbReference type="InterPro" id="IPR051458">
    <property type="entry name" value="Cyt/Met_Dipeptidase"/>
</dbReference>
<keyword evidence="3" id="KW-0378">Hydrolase</keyword>
<keyword evidence="1" id="KW-0645">Protease</keyword>
<name>A0A225NSB7_9RHOB</name>
<feature type="domain" description="Peptidase M20 dimerisation" evidence="4">
    <location>
        <begin position="200"/>
        <end position="357"/>
    </location>
</feature>
<dbReference type="NCBIfam" id="NF005914">
    <property type="entry name" value="PRK07907.1"/>
    <property type="match status" value="1"/>
</dbReference>
<comment type="caution">
    <text evidence="5">The sequence shown here is derived from an EMBL/GenBank/DDBJ whole genome shotgun (WGS) entry which is preliminary data.</text>
</comment>
<sequence>MTDQILSHIDATLDARLERLFELIRIPSVSTDPAYAGDVARCAEWLAGTLREMGAEASTRETTGHPMVVGHLPGPSEAPHVLFYGHYDVQPADPLELWNSDPFEPVLRPVEGDTHIVARGASDDKGALMTFVEACRAFIETQGTLPIRVSFLFEGEEESGSRSLPGFLKGAAQELECDIVLVCDTDMWDRETPAVTTMFRGLVGQEITVTAGDRDLHSGMFGNAAANALAVLSDVLASLRTPDGGVAIEGFYDDVEELSPETAAEWAALPFDEEGFLTNVGLKVPAGEAGRSVLQQVWARPSCEIHGIWGGYTDPGFKTVIPCQAHAKLSFRLVAGQDPEKIRTNFLAHVRARLPEDCSVRFEDHGLSPAWAMDRENRFLAPTLEALSDEWGRSTTCGTGGSIPIIGALKAALGVDALLVGFGRFDNRIHSPNEKYDLSSFHKGMRSWVRIIERLSTCK</sequence>
<dbReference type="AlphaFoldDB" id="A0A225NSB7"/>
<dbReference type="GO" id="GO:0008233">
    <property type="term" value="F:peptidase activity"/>
    <property type="evidence" value="ECO:0007669"/>
    <property type="project" value="UniProtKB-KW"/>
</dbReference>
<proteinExistence type="predicted"/>
<dbReference type="Gene3D" id="3.40.630.10">
    <property type="entry name" value="Zn peptidases"/>
    <property type="match status" value="1"/>
</dbReference>
<dbReference type="GO" id="GO:0046872">
    <property type="term" value="F:metal ion binding"/>
    <property type="evidence" value="ECO:0007669"/>
    <property type="project" value="UniProtKB-KW"/>
</dbReference>
<reference evidence="5 6" key="1">
    <citation type="submission" date="2013-04" db="EMBL/GenBank/DDBJ databases">
        <title>Oceanicola sp. 22II1-22F33 Genome Sequencing.</title>
        <authorList>
            <person name="Lai Q."/>
            <person name="Li G."/>
            <person name="Shao Z."/>
        </authorList>
    </citation>
    <scope>NUCLEOTIDE SEQUENCE [LARGE SCALE GENOMIC DNA]</scope>
    <source>
        <strain evidence="5 6">22II1-22F33</strain>
    </source>
</reference>
<dbReference type="Gene3D" id="3.30.70.360">
    <property type="match status" value="1"/>
</dbReference>
<dbReference type="Pfam" id="PF01546">
    <property type="entry name" value="Peptidase_M20"/>
    <property type="match status" value="1"/>
</dbReference>
<dbReference type="SUPFAM" id="SSF53187">
    <property type="entry name" value="Zn-dependent exopeptidases"/>
    <property type="match status" value="1"/>
</dbReference>
<protein>
    <recommendedName>
        <fullName evidence="4">Peptidase M20 dimerisation domain-containing protein</fullName>
    </recommendedName>
</protein>
<gene>
    <name evidence="5" type="ORF">ATO3_03505</name>
</gene>
<evidence type="ECO:0000256" key="3">
    <source>
        <dbReference type="ARBA" id="ARBA00022801"/>
    </source>
</evidence>
<keyword evidence="2" id="KW-0479">Metal-binding</keyword>
<dbReference type="InterPro" id="IPR002933">
    <property type="entry name" value="Peptidase_M20"/>
</dbReference>
<dbReference type="PANTHER" id="PTHR43270">
    <property type="entry name" value="BETA-ALA-HIS DIPEPTIDASE"/>
    <property type="match status" value="1"/>
</dbReference>
<dbReference type="RefSeq" id="WP_088648394.1">
    <property type="nucleotide sequence ID" value="NZ_AQQR01000001.1"/>
</dbReference>
<dbReference type="InterPro" id="IPR011650">
    <property type="entry name" value="Peptidase_M20_dimer"/>
</dbReference>
<evidence type="ECO:0000259" key="4">
    <source>
        <dbReference type="Pfam" id="PF07687"/>
    </source>
</evidence>